<feature type="compositionally biased region" description="Polar residues" evidence="17">
    <location>
        <begin position="335"/>
        <end position="351"/>
    </location>
</feature>
<feature type="transmembrane region" description="Helical" evidence="18">
    <location>
        <begin position="98"/>
        <end position="117"/>
    </location>
</feature>
<feature type="compositionally biased region" description="Basic and acidic residues" evidence="17">
    <location>
        <begin position="466"/>
        <end position="476"/>
    </location>
</feature>
<feature type="binding site" evidence="16">
    <location>
        <begin position="643"/>
        <end position="650"/>
    </location>
    <ligand>
        <name>ATP</name>
        <dbReference type="ChEBI" id="CHEBI:30616"/>
    </ligand>
</feature>
<dbReference type="InterPro" id="IPR025199">
    <property type="entry name" value="FtsK_4TM"/>
</dbReference>
<accession>A0A6N7ETN2</accession>
<feature type="transmembrane region" description="Helical" evidence="18">
    <location>
        <begin position="153"/>
        <end position="174"/>
    </location>
</feature>
<dbReference type="EMBL" id="WHNW01000001">
    <property type="protein sequence ID" value="MPV85303.1"/>
    <property type="molecule type" value="Genomic_DNA"/>
</dbReference>
<feature type="domain" description="FtsK" evidence="19">
    <location>
        <begin position="626"/>
        <end position="840"/>
    </location>
</feature>
<dbReference type="InterPro" id="IPR036390">
    <property type="entry name" value="WH_DNA-bd_sf"/>
</dbReference>
<keyword evidence="9 16" id="KW-0067">ATP-binding</keyword>
<evidence type="ECO:0000259" key="19">
    <source>
        <dbReference type="PROSITE" id="PS50901"/>
    </source>
</evidence>
<comment type="function">
    <text evidence="14">Essential cell division protein that coordinates cell division and chromosome segregation. The N-terminus is involved in assembly of the cell-division machinery. The C-terminus functions as a DNA motor that moves dsDNA in an ATP-dependent manner towards the dif recombination site, which is located within the replication terminus region. Translocation stops specifically at Xer-dif sites, where FtsK interacts with the Xer recombinase, allowing activation of chromosome unlinking by recombination. FtsK orienting polar sequences (KOPS) guide the direction of DNA translocation. FtsK can remove proteins from DNA as it translocates, but translocation stops specifically at XerCD-dif site, thereby preventing removal of XerC and XerD from dif.</text>
</comment>
<feature type="transmembrane region" description="Helical" evidence="18">
    <location>
        <begin position="123"/>
        <end position="141"/>
    </location>
</feature>
<dbReference type="InterPro" id="IPR018541">
    <property type="entry name" value="Ftsk_gamma"/>
</dbReference>
<evidence type="ECO:0000256" key="16">
    <source>
        <dbReference type="PROSITE-ProRule" id="PRU00289"/>
    </source>
</evidence>
<evidence type="ECO:0000256" key="17">
    <source>
        <dbReference type="SAM" id="MobiDB-lite"/>
    </source>
</evidence>
<keyword evidence="8" id="KW-0159">Chromosome partition</keyword>
<dbReference type="Pfam" id="PF09397">
    <property type="entry name" value="FtsK_gamma"/>
    <property type="match status" value="1"/>
</dbReference>
<dbReference type="Pfam" id="PF17854">
    <property type="entry name" value="FtsK_alpha"/>
    <property type="match status" value="1"/>
</dbReference>
<feature type="transmembrane region" description="Helical" evidence="18">
    <location>
        <begin position="12"/>
        <end position="35"/>
    </location>
</feature>
<feature type="region of interest" description="Disordered" evidence="17">
    <location>
        <begin position="386"/>
        <end position="449"/>
    </location>
</feature>
<keyword evidence="12 18" id="KW-0472">Membrane</keyword>
<comment type="subunit">
    <text evidence="15">Homohexamer. Forms a ring that surrounds DNA.</text>
</comment>
<evidence type="ECO:0000313" key="20">
    <source>
        <dbReference type="EMBL" id="MPV85303.1"/>
    </source>
</evidence>
<evidence type="ECO:0000256" key="12">
    <source>
        <dbReference type="ARBA" id="ARBA00023136"/>
    </source>
</evidence>
<dbReference type="InterPro" id="IPR002543">
    <property type="entry name" value="FtsK_dom"/>
</dbReference>
<dbReference type="CDD" id="cd01127">
    <property type="entry name" value="TrwB_TraG_TraD_VirD4"/>
    <property type="match status" value="1"/>
</dbReference>
<evidence type="ECO:0000256" key="1">
    <source>
        <dbReference type="ARBA" id="ARBA00004651"/>
    </source>
</evidence>
<evidence type="ECO:0000256" key="10">
    <source>
        <dbReference type="ARBA" id="ARBA00022989"/>
    </source>
</evidence>
<dbReference type="SUPFAM" id="SSF52540">
    <property type="entry name" value="P-loop containing nucleoside triphosphate hydrolases"/>
    <property type="match status" value="1"/>
</dbReference>
<keyword evidence="13" id="KW-0131">Cell cycle</keyword>
<evidence type="ECO:0000256" key="18">
    <source>
        <dbReference type="SAM" id="Phobius"/>
    </source>
</evidence>
<dbReference type="InterPro" id="IPR003593">
    <property type="entry name" value="AAA+_ATPase"/>
</dbReference>
<comment type="subcellular location">
    <subcellularLocation>
        <location evidence="1">Cell membrane</location>
        <topology evidence="1">Multi-pass membrane protein</topology>
    </subcellularLocation>
</comment>
<dbReference type="RefSeq" id="WP_152808419.1">
    <property type="nucleotide sequence ID" value="NZ_WHNW01000001.1"/>
</dbReference>
<evidence type="ECO:0000256" key="6">
    <source>
        <dbReference type="ARBA" id="ARBA00022692"/>
    </source>
</evidence>
<evidence type="ECO:0000256" key="14">
    <source>
        <dbReference type="ARBA" id="ARBA00024784"/>
    </source>
</evidence>
<dbReference type="PANTHER" id="PTHR22683:SF41">
    <property type="entry name" value="DNA TRANSLOCASE FTSK"/>
    <property type="match status" value="1"/>
</dbReference>
<dbReference type="Proteomes" id="UP000471298">
    <property type="component" value="Unassembled WGS sequence"/>
</dbReference>
<keyword evidence="11" id="KW-0238">DNA-binding</keyword>
<comment type="caution">
    <text evidence="20">The sequence shown here is derived from an EMBL/GenBank/DDBJ whole genome shotgun (WGS) entry which is preliminary data.</text>
</comment>
<dbReference type="GO" id="GO:0003677">
    <property type="term" value="F:DNA binding"/>
    <property type="evidence" value="ECO:0007669"/>
    <property type="project" value="UniProtKB-KW"/>
</dbReference>
<dbReference type="GO" id="GO:0051301">
    <property type="term" value="P:cell division"/>
    <property type="evidence" value="ECO:0007669"/>
    <property type="project" value="UniProtKB-KW"/>
</dbReference>
<dbReference type="AlphaFoldDB" id="A0A6N7ETN2"/>
<evidence type="ECO:0000256" key="7">
    <source>
        <dbReference type="ARBA" id="ARBA00022741"/>
    </source>
</evidence>
<feature type="transmembrane region" description="Helical" evidence="18">
    <location>
        <begin position="68"/>
        <end position="89"/>
    </location>
</feature>
<dbReference type="InterPro" id="IPR050206">
    <property type="entry name" value="FtsK/SpoIIIE/SftA"/>
</dbReference>
<feature type="region of interest" description="Disordered" evidence="17">
    <location>
        <begin position="253"/>
        <end position="300"/>
    </location>
</feature>
<keyword evidence="4" id="KW-1003">Cell membrane</keyword>
<keyword evidence="5 20" id="KW-0132">Cell division</keyword>
<organism evidence="20 21">
    <name type="scientific">Ostreibacterium oceani</name>
    <dbReference type="NCBI Taxonomy" id="2654998"/>
    <lineage>
        <taxon>Bacteria</taxon>
        <taxon>Pseudomonadati</taxon>
        <taxon>Pseudomonadota</taxon>
        <taxon>Gammaproteobacteria</taxon>
        <taxon>Cardiobacteriales</taxon>
        <taxon>Ostreibacteriaceae</taxon>
        <taxon>Ostreibacterium</taxon>
    </lineage>
</organism>
<dbReference type="InterPro" id="IPR027417">
    <property type="entry name" value="P-loop_NTPase"/>
</dbReference>
<protein>
    <recommendedName>
        <fullName evidence="3">DNA translocase FtsK</fullName>
    </recommendedName>
</protein>
<sequence>MSNKPTSHLASAVVLAGALIAAVVAVFLFIALMTYHPNDSAWSHSGSGPVQNAFGVLGAWYSDFSFSWIGKLSYLVPIALLAFCVQAWLEKGIDKEILSWRLCTLTTAIASGCILWAKHDPSAINSVALTGGGALGAWLAIGLEKSIGSVSIIMALSTAIFLISLSVLFNIPWLKISEGIGAGIYRFVATLIHKLRAEKSTANAPKKSHAIADTDDNALQEKIRILNKFAEKKRQTSEPNEASEPRRHFTISDYHHGHANGHANRHETTEQSPQQTAAPTMAANTAQTDSDLSNAPAHEKSEPTFFNFDALPDNHSPSDDGTFDAIDTYFDPRTLSENSLPENSLYKNTAPDTAYHDDEDAHTQPVSTDSIDAEPFVFDRFSSRTDASDLVEPSPALAKSWQEPATTDNPAHWDDPITAFATESDATPNATPKAEPNTASNTTAATQQKVSIGKAYEANTAMTDKVNGKIRDKARGNDSPSPSRQPERPYQFPPASLLDEPPAQKNAYTEDTLADMAGILERTLKQFNVEATVMHVSPGPVITRFEVDLAPGVQARKITALSTDLARALAVNGVRVEEVIPGSSYVGLEVPNKQRQIVYFKDAIRSAPFQDSQSPLTLSLGADISGKPVVADLMKMPHLLVAGTTGSGKSVCINTMLLSMLYKASPKDLRLILVDPKMLEMSMYADIPHLLTPVITDMNEAENALTWAVGEMERRYQLMAAMKVRKIDAFNQLVDDATARGETIKDPLWEPNEGTGYTHHPDLARLPFIVIVIDELADMMMVVGKQVEQLIARLTQKARAAGIHVILATQRPSVDVLTGLIKANVPTRIAFQVSSKVDSRTIIDGQGAEYLLGHGDMLYVPPGVSHPQRLHGAFVDDAETDRVTDFIRAQAEPNYINSITAKQDPASLGAFGASEAADKEDADPLYPEAIEIVLTSGKASISSVQRQLRIGYNRAARMIEDMQAQGIVSEPVNGVRKVLGPPQN</sequence>
<dbReference type="SMART" id="SM00843">
    <property type="entry name" value="Ftsk_gamma"/>
    <property type="match status" value="1"/>
</dbReference>
<keyword evidence="6 18" id="KW-0812">Transmembrane</keyword>
<dbReference type="SMART" id="SM00382">
    <property type="entry name" value="AAA"/>
    <property type="match status" value="1"/>
</dbReference>
<dbReference type="FunFam" id="3.40.50.300:FF:000209">
    <property type="entry name" value="Cell division protein FtsK"/>
    <property type="match status" value="1"/>
</dbReference>
<evidence type="ECO:0000256" key="15">
    <source>
        <dbReference type="ARBA" id="ARBA00025923"/>
    </source>
</evidence>
<feature type="compositionally biased region" description="Low complexity" evidence="17">
    <location>
        <begin position="437"/>
        <end position="446"/>
    </location>
</feature>
<feature type="compositionally biased region" description="Polar residues" evidence="17">
    <location>
        <begin position="270"/>
        <end position="293"/>
    </location>
</feature>
<dbReference type="FunCoup" id="A0A6N7ETN2">
    <property type="interactions" value="133"/>
</dbReference>
<gene>
    <name evidence="20" type="ORF">GCU85_00965</name>
</gene>
<dbReference type="InParanoid" id="A0A6N7ETN2"/>
<dbReference type="PANTHER" id="PTHR22683">
    <property type="entry name" value="SPORULATION PROTEIN RELATED"/>
    <property type="match status" value="1"/>
</dbReference>
<dbReference type="GO" id="GO:0005886">
    <property type="term" value="C:plasma membrane"/>
    <property type="evidence" value="ECO:0007669"/>
    <property type="project" value="UniProtKB-SubCell"/>
</dbReference>
<reference evidence="20 21" key="1">
    <citation type="submission" date="2019-10" db="EMBL/GenBank/DDBJ databases">
        <title>Cardiobacteriales fam. a chemoheterotrophic member of the order Cardiobacteriales, and proposal of Cardiobacteriales fam. nov.</title>
        <authorList>
            <person name="Wang C."/>
        </authorList>
    </citation>
    <scope>NUCLEOTIDE SEQUENCE [LARGE SCALE GENOMIC DNA]</scope>
    <source>
        <strain evidence="20 21">ML27</strain>
    </source>
</reference>
<evidence type="ECO:0000256" key="13">
    <source>
        <dbReference type="ARBA" id="ARBA00023306"/>
    </source>
</evidence>
<dbReference type="GO" id="GO:0007059">
    <property type="term" value="P:chromosome segregation"/>
    <property type="evidence" value="ECO:0007669"/>
    <property type="project" value="UniProtKB-KW"/>
</dbReference>
<keyword evidence="21" id="KW-1185">Reference proteome</keyword>
<keyword evidence="10 18" id="KW-1133">Transmembrane helix</keyword>
<dbReference type="InterPro" id="IPR041027">
    <property type="entry name" value="FtsK_alpha"/>
</dbReference>
<dbReference type="GO" id="GO:0005524">
    <property type="term" value="F:ATP binding"/>
    <property type="evidence" value="ECO:0007669"/>
    <property type="project" value="UniProtKB-UniRule"/>
</dbReference>
<dbReference type="SUPFAM" id="SSF46785">
    <property type="entry name" value="Winged helix' DNA-binding domain"/>
    <property type="match status" value="1"/>
</dbReference>
<feature type="region of interest" description="Disordered" evidence="17">
    <location>
        <begin position="334"/>
        <end position="369"/>
    </location>
</feature>
<evidence type="ECO:0000256" key="11">
    <source>
        <dbReference type="ARBA" id="ARBA00023125"/>
    </source>
</evidence>
<dbReference type="PROSITE" id="PS50901">
    <property type="entry name" value="FTSK"/>
    <property type="match status" value="1"/>
</dbReference>
<dbReference type="Pfam" id="PF13491">
    <property type="entry name" value="FtsK_4TM"/>
    <property type="match status" value="1"/>
</dbReference>
<evidence type="ECO:0000256" key="9">
    <source>
        <dbReference type="ARBA" id="ARBA00022840"/>
    </source>
</evidence>
<dbReference type="Gene3D" id="1.10.10.10">
    <property type="entry name" value="Winged helix-like DNA-binding domain superfamily/Winged helix DNA-binding domain"/>
    <property type="match status" value="1"/>
</dbReference>
<dbReference type="Gene3D" id="3.40.50.300">
    <property type="entry name" value="P-loop containing nucleotide triphosphate hydrolases"/>
    <property type="match status" value="1"/>
</dbReference>
<evidence type="ECO:0000256" key="4">
    <source>
        <dbReference type="ARBA" id="ARBA00022475"/>
    </source>
</evidence>
<evidence type="ECO:0000256" key="8">
    <source>
        <dbReference type="ARBA" id="ARBA00022829"/>
    </source>
</evidence>
<keyword evidence="7 16" id="KW-0547">Nucleotide-binding</keyword>
<proteinExistence type="inferred from homology"/>
<name>A0A6N7ETN2_9GAMM</name>
<dbReference type="InterPro" id="IPR036388">
    <property type="entry name" value="WH-like_DNA-bd_sf"/>
</dbReference>
<evidence type="ECO:0000313" key="21">
    <source>
        <dbReference type="Proteomes" id="UP000471298"/>
    </source>
</evidence>
<dbReference type="Pfam" id="PF01580">
    <property type="entry name" value="FtsK_SpoIIIE"/>
    <property type="match status" value="1"/>
</dbReference>
<comment type="similarity">
    <text evidence="2">Belongs to the FtsK/SpoIIIE/SftA family.</text>
</comment>
<evidence type="ECO:0000256" key="2">
    <source>
        <dbReference type="ARBA" id="ARBA00006474"/>
    </source>
</evidence>
<evidence type="ECO:0000256" key="5">
    <source>
        <dbReference type="ARBA" id="ARBA00022618"/>
    </source>
</evidence>
<evidence type="ECO:0000256" key="3">
    <source>
        <dbReference type="ARBA" id="ARBA00020887"/>
    </source>
</evidence>
<dbReference type="Gene3D" id="3.30.980.40">
    <property type="match status" value="1"/>
</dbReference>
<feature type="region of interest" description="Disordered" evidence="17">
    <location>
        <begin position="463"/>
        <end position="502"/>
    </location>
</feature>